<dbReference type="EMBL" id="JANPWB010000011">
    <property type="protein sequence ID" value="KAJ1129674.1"/>
    <property type="molecule type" value="Genomic_DNA"/>
</dbReference>
<dbReference type="AlphaFoldDB" id="A0AAV7PP97"/>
<comment type="caution">
    <text evidence="1">The sequence shown here is derived from an EMBL/GenBank/DDBJ whole genome shotgun (WGS) entry which is preliminary data.</text>
</comment>
<keyword evidence="2" id="KW-1185">Reference proteome</keyword>
<accession>A0AAV7PP97</accession>
<organism evidence="1 2">
    <name type="scientific">Pleurodeles waltl</name>
    <name type="common">Iberian ribbed newt</name>
    <dbReference type="NCBI Taxonomy" id="8319"/>
    <lineage>
        <taxon>Eukaryota</taxon>
        <taxon>Metazoa</taxon>
        <taxon>Chordata</taxon>
        <taxon>Craniata</taxon>
        <taxon>Vertebrata</taxon>
        <taxon>Euteleostomi</taxon>
        <taxon>Amphibia</taxon>
        <taxon>Batrachia</taxon>
        <taxon>Caudata</taxon>
        <taxon>Salamandroidea</taxon>
        <taxon>Salamandridae</taxon>
        <taxon>Pleurodelinae</taxon>
        <taxon>Pleurodeles</taxon>
    </lineage>
</organism>
<proteinExistence type="predicted"/>
<evidence type="ECO:0000313" key="1">
    <source>
        <dbReference type="EMBL" id="KAJ1129674.1"/>
    </source>
</evidence>
<evidence type="ECO:0000313" key="2">
    <source>
        <dbReference type="Proteomes" id="UP001066276"/>
    </source>
</evidence>
<sequence length="130" mass="15002">MLEYSYILQYMPGKKNVLAVCLSRLPSNNKAEEDEKPEETIAAVDVDIGGVTDGRIPDDEWLMVTQEDLVLQEVVKYMREGWPTRGVASIDGNMWNRNKVVTVPKCIDPKRFDPLLWETEDVFHCCEIRR</sequence>
<gene>
    <name evidence="1" type="ORF">NDU88_008040</name>
</gene>
<reference evidence="1" key="1">
    <citation type="journal article" date="2022" name="bioRxiv">
        <title>Sequencing and chromosome-scale assembly of the giantPleurodeles waltlgenome.</title>
        <authorList>
            <person name="Brown T."/>
            <person name="Elewa A."/>
            <person name="Iarovenko S."/>
            <person name="Subramanian E."/>
            <person name="Araus A.J."/>
            <person name="Petzold A."/>
            <person name="Susuki M."/>
            <person name="Suzuki K.-i.T."/>
            <person name="Hayashi T."/>
            <person name="Toyoda A."/>
            <person name="Oliveira C."/>
            <person name="Osipova E."/>
            <person name="Leigh N.D."/>
            <person name="Simon A."/>
            <person name="Yun M.H."/>
        </authorList>
    </citation>
    <scope>NUCLEOTIDE SEQUENCE</scope>
    <source>
        <strain evidence="1">20211129_DDA</strain>
        <tissue evidence="1">Liver</tissue>
    </source>
</reference>
<name>A0AAV7PP97_PLEWA</name>
<protein>
    <submittedName>
        <fullName evidence="1">Uncharacterized protein</fullName>
    </submittedName>
</protein>
<dbReference type="Proteomes" id="UP001066276">
    <property type="component" value="Chromosome 7"/>
</dbReference>